<dbReference type="EMBL" id="JACTNZ010000005">
    <property type="protein sequence ID" value="KAG5548450.1"/>
    <property type="molecule type" value="Genomic_DNA"/>
</dbReference>
<evidence type="ECO:0000313" key="6">
    <source>
        <dbReference type="Proteomes" id="UP000823749"/>
    </source>
</evidence>
<dbReference type="CDD" id="cd22460">
    <property type="entry name" value="KH-I_PEPPER_rpt2_like"/>
    <property type="match status" value="1"/>
</dbReference>
<name>A0AAV6K7X1_9ERIC</name>
<feature type="domain" description="K Homology" evidence="4">
    <location>
        <begin position="259"/>
        <end position="332"/>
    </location>
</feature>
<feature type="domain" description="K Homology" evidence="4">
    <location>
        <begin position="39"/>
        <end position="122"/>
    </location>
</feature>
<evidence type="ECO:0000259" key="4">
    <source>
        <dbReference type="SMART" id="SM00322"/>
    </source>
</evidence>
<feature type="region of interest" description="Disordered" evidence="3">
    <location>
        <begin position="1"/>
        <end position="33"/>
    </location>
</feature>
<evidence type="ECO:0000256" key="1">
    <source>
        <dbReference type="ARBA" id="ARBA00022737"/>
    </source>
</evidence>
<dbReference type="Gene3D" id="3.30.310.210">
    <property type="match status" value="2"/>
</dbReference>
<dbReference type="CDD" id="cd22462">
    <property type="entry name" value="KH-I_HEN4_like_rpt5"/>
    <property type="match status" value="1"/>
</dbReference>
<dbReference type="PROSITE" id="PS50084">
    <property type="entry name" value="KH_TYPE_1"/>
    <property type="match status" value="5"/>
</dbReference>
<evidence type="ECO:0000256" key="2">
    <source>
        <dbReference type="PROSITE-ProRule" id="PRU00117"/>
    </source>
</evidence>
<evidence type="ECO:0000256" key="3">
    <source>
        <dbReference type="SAM" id="MobiDB-lite"/>
    </source>
</evidence>
<keyword evidence="2" id="KW-0694">RNA-binding</keyword>
<accession>A0AAV6K7X1</accession>
<reference evidence="5" key="1">
    <citation type="submission" date="2020-08" db="EMBL/GenBank/DDBJ databases">
        <title>Plant Genome Project.</title>
        <authorList>
            <person name="Zhang R.-G."/>
        </authorList>
    </citation>
    <scope>NUCLEOTIDE SEQUENCE</scope>
    <source>
        <strain evidence="5">WSP0</strain>
        <tissue evidence="5">Leaf</tissue>
    </source>
</reference>
<keyword evidence="1" id="KW-0677">Repeat</keyword>
<keyword evidence="6" id="KW-1185">Reference proteome</keyword>
<dbReference type="Proteomes" id="UP000823749">
    <property type="component" value="Chromosome 5"/>
</dbReference>
<dbReference type="InterPro" id="IPR036612">
    <property type="entry name" value="KH_dom_type_1_sf"/>
</dbReference>
<sequence>MGDLLPSPQAKRPVHNPAANGGSSKRFKRPPPPLTVPAGHVLFRLLCPTSVSGGVIGKSGSIIKQLQQDTATKIRVEEPPPGSDERVIVIIGSISVNKKVEGEGGSDFEVSAAQEAVVRVFERILGAAAEVNGGRGAEEPAGVVLCRLLAESSQVGAVIGRGGKVIEKIEGNSLAVKKALITVSRRLQDFPPTGRAQTSWTRPYEAIPQETFHNMRVDLPQLNPVLPPMPAGSVTYGSGGYPFSTEAGRVPTLASRTEQEVVYRLLCSNDRVGGVIGKGGTIVKALQNETGTSISFGGSVAECDERIITISAMENPESQYSPAQNAVILVFNRSIEAGFEKGLESSSSNGSSVSARVVVSSNQVGCLMGKGGVIIEEMRQATGASISIIKRDQVPKCASEDDEVVQIAGKFVCVQDALYNVTSRLRDNLFPGRVSNGAGTRSSSAMIPEMSPYGIARDPSSIGSYTSMGISNNLNRHSAVTPSTDHFTHYHNYDHSLSQQTIGGVNPGSTLDVARGQTSVKSGQELGSGIRSAFVTSTTVEIVVPENLIGSVYGENGSNLARLRQISGAKVAVHEPHPGTTDRVVVISGTPDETQAAQSLFQAFICTGQS</sequence>
<proteinExistence type="predicted"/>
<feature type="domain" description="K Homology" evidence="4">
    <location>
        <begin position="142"/>
        <end position="188"/>
    </location>
</feature>
<feature type="domain" description="K Homology" evidence="4">
    <location>
        <begin position="351"/>
        <end position="426"/>
    </location>
</feature>
<protein>
    <recommendedName>
        <fullName evidence="4">K Homology domain-containing protein</fullName>
    </recommendedName>
</protein>
<dbReference type="InterPro" id="IPR004087">
    <property type="entry name" value="KH_dom"/>
</dbReference>
<dbReference type="Gene3D" id="3.30.1370.10">
    <property type="entry name" value="K Homology domain, type 1"/>
    <property type="match status" value="1"/>
</dbReference>
<feature type="domain" description="K Homology" evidence="4">
    <location>
        <begin position="536"/>
        <end position="606"/>
    </location>
</feature>
<dbReference type="InterPro" id="IPR004088">
    <property type="entry name" value="KH_dom_type_1"/>
</dbReference>
<dbReference type="Pfam" id="PF00013">
    <property type="entry name" value="KH_1"/>
    <property type="match status" value="4"/>
</dbReference>
<organism evidence="5 6">
    <name type="scientific">Rhododendron griersonianum</name>
    <dbReference type="NCBI Taxonomy" id="479676"/>
    <lineage>
        <taxon>Eukaryota</taxon>
        <taxon>Viridiplantae</taxon>
        <taxon>Streptophyta</taxon>
        <taxon>Embryophyta</taxon>
        <taxon>Tracheophyta</taxon>
        <taxon>Spermatophyta</taxon>
        <taxon>Magnoliopsida</taxon>
        <taxon>eudicotyledons</taxon>
        <taxon>Gunneridae</taxon>
        <taxon>Pentapetalae</taxon>
        <taxon>asterids</taxon>
        <taxon>Ericales</taxon>
        <taxon>Ericaceae</taxon>
        <taxon>Ericoideae</taxon>
        <taxon>Rhodoreae</taxon>
        <taxon>Rhododendron</taxon>
    </lineage>
</organism>
<dbReference type="AlphaFoldDB" id="A0AAV6K7X1"/>
<dbReference type="PANTHER" id="PTHR10288">
    <property type="entry name" value="KH DOMAIN CONTAINING RNA BINDING PROTEIN"/>
    <property type="match status" value="1"/>
</dbReference>
<dbReference type="SUPFAM" id="SSF54791">
    <property type="entry name" value="Eukaryotic type KH-domain (KH-domain type I)"/>
    <property type="match status" value="5"/>
</dbReference>
<dbReference type="GO" id="GO:0003723">
    <property type="term" value="F:RNA binding"/>
    <property type="evidence" value="ECO:0007669"/>
    <property type="project" value="UniProtKB-UniRule"/>
</dbReference>
<dbReference type="SMART" id="SM00322">
    <property type="entry name" value="KH"/>
    <property type="match status" value="5"/>
</dbReference>
<gene>
    <name evidence="5" type="ORF">RHGRI_013959</name>
</gene>
<evidence type="ECO:0000313" key="5">
    <source>
        <dbReference type="EMBL" id="KAG5548450.1"/>
    </source>
</evidence>
<dbReference type="CDD" id="cd22459">
    <property type="entry name" value="KH-I_PEPPER_rpt1_like"/>
    <property type="match status" value="2"/>
</dbReference>
<comment type="caution">
    <text evidence="5">The sequence shown here is derived from an EMBL/GenBank/DDBJ whole genome shotgun (WGS) entry which is preliminary data.</text>
</comment>